<dbReference type="AlphaFoldDB" id="A0A226DAW1"/>
<feature type="compositionally biased region" description="Basic and acidic residues" evidence="1">
    <location>
        <begin position="21"/>
        <end position="38"/>
    </location>
</feature>
<gene>
    <name evidence="2" type="ORF">Fcan01_23253</name>
</gene>
<organism evidence="2 3">
    <name type="scientific">Folsomia candida</name>
    <name type="common">Springtail</name>
    <dbReference type="NCBI Taxonomy" id="158441"/>
    <lineage>
        <taxon>Eukaryota</taxon>
        <taxon>Metazoa</taxon>
        <taxon>Ecdysozoa</taxon>
        <taxon>Arthropoda</taxon>
        <taxon>Hexapoda</taxon>
        <taxon>Collembola</taxon>
        <taxon>Entomobryomorpha</taxon>
        <taxon>Isotomoidea</taxon>
        <taxon>Isotomidae</taxon>
        <taxon>Proisotominae</taxon>
        <taxon>Folsomia</taxon>
    </lineage>
</organism>
<protein>
    <submittedName>
        <fullName evidence="2">Uncharacterized protein</fullName>
    </submittedName>
</protein>
<name>A0A226DAW1_FOLCA</name>
<evidence type="ECO:0000313" key="2">
    <source>
        <dbReference type="EMBL" id="OXA42038.1"/>
    </source>
</evidence>
<evidence type="ECO:0000313" key="3">
    <source>
        <dbReference type="Proteomes" id="UP000198287"/>
    </source>
</evidence>
<accession>A0A226DAW1</accession>
<dbReference type="Proteomes" id="UP000198287">
    <property type="component" value="Unassembled WGS sequence"/>
</dbReference>
<feature type="compositionally biased region" description="Polar residues" evidence="1">
    <location>
        <begin position="114"/>
        <end position="125"/>
    </location>
</feature>
<feature type="compositionally biased region" description="Basic and acidic residues" evidence="1">
    <location>
        <begin position="58"/>
        <end position="84"/>
    </location>
</feature>
<reference evidence="2 3" key="1">
    <citation type="submission" date="2015-12" db="EMBL/GenBank/DDBJ databases">
        <title>The genome of Folsomia candida.</title>
        <authorList>
            <person name="Faddeeva A."/>
            <person name="Derks M.F."/>
            <person name="Anvar Y."/>
            <person name="Smit S."/>
            <person name="Van Straalen N."/>
            <person name="Roelofs D."/>
        </authorList>
    </citation>
    <scope>NUCLEOTIDE SEQUENCE [LARGE SCALE GENOMIC DNA]</scope>
    <source>
        <strain evidence="2 3">VU population</strain>
        <tissue evidence="2">Whole body</tissue>
    </source>
</reference>
<evidence type="ECO:0000256" key="1">
    <source>
        <dbReference type="SAM" id="MobiDB-lite"/>
    </source>
</evidence>
<feature type="compositionally biased region" description="Polar residues" evidence="1">
    <location>
        <begin position="158"/>
        <end position="167"/>
    </location>
</feature>
<sequence>MMYSEVSESEAEGESASETESVTHSDAEQLVDNSDKVTDLTQELPNESEENEQLPHCAEFDYDKDVEKIRKAEREKITKEQEMRKKQRGTNSTLLPFPSGEMGQLHFGPPGGWTVSNPLLQTSKPLKQPFAEYNANYAPHSKPNKSRLKATNPKSDDNSFSGPSLYH</sequence>
<comment type="caution">
    <text evidence="2">The sequence shown here is derived from an EMBL/GenBank/DDBJ whole genome shotgun (WGS) entry which is preliminary data.</text>
</comment>
<feature type="compositionally biased region" description="Acidic residues" evidence="1">
    <location>
        <begin position="7"/>
        <end position="17"/>
    </location>
</feature>
<proteinExistence type="predicted"/>
<feature type="region of interest" description="Disordered" evidence="1">
    <location>
        <begin position="1"/>
        <end position="167"/>
    </location>
</feature>
<dbReference type="EMBL" id="LNIX01000027">
    <property type="protein sequence ID" value="OXA42038.1"/>
    <property type="molecule type" value="Genomic_DNA"/>
</dbReference>
<keyword evidence="3" id="KW-1185">Reference proteome</keyword>